<name>A0A4R8A582_9FIRM</name>
<evidence type="ECO:0000256" key="4">
    <source>
        <dbReference type="ARBA" id="ARBA00022692"/>
    </source>
</evidence>
<dbReference type="InterPro" id="IPR027417">
    <property type="entry name" value="P-loop_NTPase"/>
</dbReference>
<keyword evidence="2" id="KW-0813">Transport</keyword>
<keyword evidence="6 12" id="KW-0067">ATP-binding</keyword>
<keyword evidence="5" id="KW-0547">Nucleotide-binding</keyword>
<dbReference type="Proteomes" id="UP000294743">
    <property type="component" value="Unassembled WGS sequence"/>
</dbReference>
<dbReference type="EMBL" id="SODD01000004">
    <property type="protein sequence ID" value="TDW25498.1"/>
    <property type="molecule type" value="Genomic_DNA"/>
</dbReference>
<organism evidence="12 13">
    <name type="scientific">Breznakia blatticola</name>
    <dbReference type="NCBI Taxonomy" id="1754012"/>
    <lineage>
        <taxon>Bacteria</taxon>
        <taxon>Bacillati</taxon>
        <taxon>Bacillota</taxon>
        <taxon>Erysipelotrichia</taxon>
        <taxon>Erysipelotrichales</taxon>
        <taxon>Erysipelotrichaceae</taxon>
        <taxon>Breznakia</taxon>
    </lineage>
</organism>
<dbReference type="CDD" id="cd03254">
    <property type="entry name" value="ABCC_Glucan_exporter_like"/>
    <property type="match status" value="1"/>
</dbReference>
<evidence type="ECO:0000256" key="3">
    <source>
        <dbReference type="ARBA" id="ARBA00022475"/>
    </source>
</evidence>
<dbReference type="SMART" id="SM00382">
    <property type="entry name" value="AAA"/>
    <property type="match status" value="1"/>
</dbReference>
<keyword evidence="3" id="KW-1003">Cell membrane</keyword>
<evidence type="ECO:0000259" key="11">
    <source>
        <dbReference type="PROSITE" id="PS50929"/>
    </source>
</evidence>
<dbReference type="AlphaFoldDB" id="A0A4R8A582"/>
<feature type="transmembrane region" description="Helical" evidence="9">
    <location>
        <begin position="62"/>
        <end position="79"/>
    </location>
</feature>
<feature type="transmembrane region" description="Helical" evidence="9">
    <location>
        <begin position="168"/>
        <end position="187"/>
    </location>
</feature>
<dbReference type="OrthoDB" id="9770415at2"/>
<dbReference type="Pfam" id="PF00005">
    <property type="entry name" value="ABC_tran"/>
    <property type="match status" value="1"/>
</dbReference>
<feature type="domain" description="ABC transmembrane type-1" evidence="11">
    <location>
        <begin position="23"/>
        <end position="311"/>
    </location>
</feature>
<dbReference type="RefSeq" id="WP_134168000.1">
    <property type="nucleotide sequence ID" value="NZ_SODD01000004.1"/>
</dbReference>
<dbReference type="SUPFAM" id="SSF90123">
    <property type="entry name" value="ABC transporter transmembrane region"/>
    <property type="match status" value="1"/>
</dbReference>
<feature type="transmembrane region" description="Helical" evidence="9">
    <location>
        <begin position="144"/>
        <end position="162"/>
    </location>
</feature>
<keyword evidence="8 9" id="KW-0472">Membrane</keyword>
<dbReference type="GO" id="GO:0016887">
    <property type="term" value="F:ATP hydrolysis activity"/>
    <property type="evidence" value="ECO:0007669"/>
    <property type="project" value="InterPro"/>
</dbReference>
<dbReference type="InterPro" id="IPR017871">
    <property type="entry name" value="ABC_transporter-like_CS"/>
</dbReference>
<dbReference type="GO" id="GO:0005524">
    <property type="term" value="F:ATP binding"/>
    <property type="evidence" value="ECO:0007669"/>
    <property type="project" value="UniProtKB-KW"/>
</dbReference>
<dbReference type="InterPro" id="IPR039421">
    <property type="entry name" value="Type_1_exporter"/>
</dbReference>
<accession>A0A4R8A582</accession>
<comment type="caution">
    <text evidence="12">The sequence shown here is derived from an EMBL/GenBank/DDBJ whole genome shotgun (WGS) entry which is preliminary data.</text>
</comment>
<evidence type="ECO:0000256" key="1">
    <source>
        <dbReference type="ARBA" id="ARBA00004651"/>
    </source>
</evidence>
<proteinExistence type="predicted"/>
<dbReference type="PROSITE" id="PS00211">
    <property type="entry name" value="ABC_TRANSPORTER_1"/>
    <property type="match status" value="1"/>
</dbReference>
<dbReference type="Pfam" id="PF00664">
    <property type="entry name" value="ABC_membrane"/>
    <property type="match status" value="1"/>
</dbReference>
<dbReference type="PROSITE" id="PS50929">
    <property type="entry name" value="ABC_TM1F"/>
    <property type="match status" value="1"/>
</dbReference>
<evidence type="ECO:0000259" key="10">
    <source>
        <dbReference type="PROSITE" id="PS50893"/>
    </source>
</evidence>
<dbReference type="CDD" id="cd18547">
    <property type="entry name" value="ABC_6TM_Tm288_like"/>
    <property type="match status" value="1"/>
</dbReference>
<dbReference type="InterPro" id="IPR003439">
    <property type="entry name" value="ABC_transporter-like_ATP-bd"/>
</dbReference>
<dbReference type="PANTHER" id="PTHR43394:SF1">
    <property type="entry name" value="ATP-BINDING CASSETTE SUB-FAMILY B MEMBER 10, MITOCHONDRIAL"/>
    <property type="match status" value="1"/>
</dbReference>
<dbReference type="Gene3D" id="1.20.1560.10">
    <property type="entry name" value="ABC transporter type 1, transmembrane domain"/>
    <property type="match status" value="1"/>
</dbReference>
<dbReference type="SUPFAM" id="SSF52540">
    <property type="entry name" value="P-loop containing nucleoside triphosphate hydrolases"/>
    <property type="match status" value="1"/>
</dbReference>
<sequence length="583" mass="64961">MKQLKQILKDLMPFIAPFKKFFIFSIFFIVLASTMTVVAPYVEGMITTYLLSVVSKNGAINFQYILQLIAVLLGIYITGSGSRILYQFILTEAIQNMMKDLRQAINVKIHKLPVSYFDKHTTGDLMSRMASDVETVSNALQQSLAVFVSSILMLLFAIGAMYAINVKLALIVTLILPFTLVYGKFIVKKSQPRYQNLQNALGDLNGVIQEKYSGYKEIMLFDKQEDSIEEFMAVNQNLCNQSFMSQFVSGMLTPGINLITYLCIGVVVYLGGLDVLAGVMLVGQLQAFIRYIWQVSDPLNQMSDLIQILQAAVASLVRIFEVLDATEELPDHKQPKTIADVHGSVQMKDVAFGYTPDTILLHDLSVDIKSGQMVAIVGPTGVGKTTLINLLMRFYDVNGGAICVDGVDIRDLARDDLRSMFGMVLQDTWLFKGTIKENIAYGVDHATDEQIEEAAKIANAHHFIRTLPDGYNMVINEEGNNISQGEKQLLTIARAIVADPKIMILDEATSSVDTRLEQMLQEAMSKIMEGRTSFVIAHRLSTIKNADVILVMKDGNIVEQGNHETLLAKKGYYEQLYNAQFAE</sequence>
<gene>
    <name evidence="12" type="ORF">EDD63_10425</name>
</gene>
<dbReference type="FunFam" id="3.40.50.300:FF:000287">
    <property type="entry name" value="Multidrug ABC transporter ATP-binding protein"/>
    <property type="match status" value="1"/>
</dbReference>
<evidence type="ECO:0000256" key="9">
    <source>
        <dbReference type="SAM" id="Phobius"/>
    </source>
</evidence>
<keyword evidence="7 9" id="KW-1133">Transmembrane helix</keyword>
<evidence type="ECO:0000256" key="5">
    <source>
        <dbReference type="ARBA" id="ARBA00022741"/>
    </source>
</evidence>
<evidence type="ECO:0000256" key="6">
    <source>
        <dbReference type="ARBA" id="ARBA00022840"/>
    </source>
</evidence>
<dbReference type="GO" id="GO:0005886">
    <property type="term" value="C:plasma membrane"/>
    <property type="evidence" value="ECO:0007669"/>
    <property type="project" value="UniProtKB-SubCell"/>
</dbReference>
<dbReference type="PANTHER" id="PTHR43394">
    <property type="entry name" value="ATP-DEPENDENT PERMEASE MDL1, MITOCHONDRIAL"/>
    <property type="match status" value="1"/>
</dbReference>
<dbReference type="InterPro" id="IPR003593">
    <property type="entry name" value="AAA+_ATPase"/>
</dbReference>
<evidence type="ECO:0000313" key="13">
    <source>
        <dbReference type="Proteomes" id="UP000294743"/>
    </source>
</evidence>
<evidence type="ECO:0000313" key="12">
    <source>
        <dbReference type="EMBL" id="TDW25498.1"/>
    </source>
</evidence>
<evidence type="ECO:0000256" key="8">
    <source>
        <dbReference type="ARBA" id="ARBA00023136"/>
    </source>
</evidence>
<feature type="domain" description="ABC transporter" evidence="10">
    <location>
        <begin position="345"/>
        <end position="579"/>
    </location>
</feature>
<dbReference type="InterPro" id="IPR036640">
    <property type="entry name" value="ABC1_TM_sf"/>
</dbReference>
<evidence type="ECO:0000256" key="2">
    <source>
        <dbReference type="ARBA" id="ARBA00022448"/>
    </source>
</evidence>
<feature type="transmembrane region" description="Helical" evidence="9">
    <location>
        <begin position="21"/>
        <end position="42"/>
    </location>
</feature>
<dbReference type="InterPro" id="IPR011527">
    <property type="entry name" value="ABC1_TM_dom"/>
</dbReference>
<dbReference type="FunFam" id="1.20.1560.10:FF:000011">
    <property type="entry name" value="Multidrug ABC transporter ATP-binding protein"/>
    <property type="match status" value="1"/>
</dbReference>
<reference evidence="12 13" key="1">
    <citation type="submission" date="2019-03" db="EMBL/GenBank/DDBJ databases">
        <title>Genomic Encyclopedia of Type Strains, Phase IV (KMG-IV): sequencing the most valuable type-strain genomes for metagenomic binning, comparative biology and taxonomic classification.</title>
        <authorList>
            <person name="Goeker M."/>
        </authorList>
    </citation>
    <scope>NUCLEOTIDE SEQUENCE [LARGE SCALE GENOMIC DNA]</scope>
    <source>
        <strain evidence="12 13">DSM 28867</strain>
    </source>
</reference>
<dbReference type="Gene3D" id="3.40.50.300">
    <property type="entry name" value="P-loop containing nucleotide triphosphate hydrolases"/>
    <property type="match status" value="1"/>
</dbReference>
<dbReference type="GO" id="GO:0015421">
    <property type="term" value="F:ABC-type oligopeptide transporter activity"/>
    <property type="evidence" value="ECO:0007669"/>
    <property type="project" value="TreeGrafter"/>
</dbReference>
<protein>
    <submittedName>
        <fullName evidence="12">ATP-binding cassette subfamily B multidrug efflux pump</fullName>
    </submittedName>
</protein>
<keyword evidence="13" id="KW-1185">Reference proteome</keyword>
<dbReference type="PROSITE" id="PS50893">
    <property type="entry name" value="ABC_TRANSPORTER_2"/>
    <property type="match status" value="1"/>
</dbReference>
<evidence type="ECO:0000256" key="7">
    <source>
        <dbReference type="ARBA" id="ARBA00022989"/>
    </source>
</evidence>
<comment type="subcellular location">
    <subcellularLocation>
        <location evidence="1">Cell membrane</location>
        <topology evidence="1">Multi-pass membrane protein</topology>
    </subcellularLocation>
</comment>
<keyword evidence="4 9" id="KW-0812">Transmembrane</keyword>